<name>A0A8J3ZFM4_9ACTN</name>
<comment type="caution">
    <text evidence="2">The sequence shown here is derived from an EMBL/GenBank/DDBJ whole genome shotgun (WGS) entry which is preliminary data.</text>
</comment>
<evidence type="ECO:0000256" key="1">
    <source>
        <dbReference type="SAM" id="MobiDB-lite"/>
    </source>
</evidence>
<dbReference type="RefSeq" id="WP_204009080.1">
    <property type="nucleotide sequence ID" value="NZ_BOPG01000087.1"/>
</dbReference>
<keyword evidence="3" id="KW-1185">Reference proteome</keyword>
<dbReference type="EMBL" id="BOPG01000087">
    <property type="protein sequence ID" value="GIJ63059.1"/>
    <property type="molecule type" value="Genomic_DNA"/>
</dbReference>
<dbReference type="Proteomes" id="UP000612585">
    <property type="component" value="Unassembled WGS sequence"/>
</dbReference>
<feature type="region of interest" description="Disordered" evidence="1">
    <location>
        <begin position="24"/>
        <end position="62"/>
    </location>
</feature>
<gene>
    <name evidence="2" type="ORF">Vau01_105750</name>
</gene>
<organism evidence="2 3">
    <name type="scientific">Virgisporangium aurantiacum</name>
    <dbReference type="NCBI Taxonomy" id="175570"/>
    <lineage>
        <taxon>Bacteria</taxon>
        <taxon>Bacillati</taxon>
        <taxon>Actinomycetota</taxon>
        <taxon>Actinomycetes</taxon>
        <taxon>Micromonosporales</taxon>
        <taxon>Micromonosporaceae</taxon>
        <taxon>Virgisporangium</taxon>
    </lineage>
</organism>
<evidence type="ECO:0000313" key="2">
    <source>
        <dbReference type="EMBL" id="GIJ63059.1"/>
    </source>
</evidence>
<accession>A0A8J3ZFM4</accession>
<dbReference type="AlphaFoldDB" id="A0A8J3ZFM4"/>
<proteinExistence type="predicted"/>
<evidence type="ECO:0000313" key="3">
    <source>
        <dbReference type="Proteomes" id="UP000612585"/>
    </source>
</evidence>
<feature type="compositionally biased region" description="Basic and acidic residues" evidence="1">
    <location>
        <begin position="28"/>
        <end position="62"/>
    </location>
</feature>
<protein>
    <submittedName>
        <fullName evidence="2">Uncharacterized protein</fullName>
    </submittedName>
</protein>
<sequence length="62" mass="6955">MTVEPHSTDARGDRPDERGVVLTAAGREQARRQLDEAAARWTDEERRDRAASALDRLRSHAA</sequence>
<reference evidence="2" key="1">
    <citation type="submission" date="2021-01" db="EMBL/GenBank/DDBJ databases">
        <title>Whole genome shotgun sequence of Virgisporangium aurantiacum NBRC 16421.</title>
        <authorList>
            <person name="Komaki H."/>
            <person name="Tamura T."/>
        </authorList>
    </citation>
    <scope>NUCLEOTIDE SEQUENCE</scope>
    <source>
        <strain evidence="2">NBRC 16421</strain>
    </source>
</reference>